<protein>
    <submittedName>
        <fullName evidence="2">Uncharacterized protein</fullName>
    </submittedName>
</protein>
<dbReference type="AlphaFoldDB" id="L9XH40"/>
<comment type="caution">
    <text evidence="2">The sequence shown here is derived from an EMBL/GenBank/DDBJ whole genome shotgun (WGS) entry which is preliminary data.</text>
</comment>
<name>L9XH40_9EURY</name>
<reference evidence="2 3" key="1">
    <citation type="journal article" date="2014" name="PLoS Genet.">
        <title>Phylogenetically driven sequencing of extremely halophilic archaea reveals strategies for static and dynamic osmo-response.</title>
        <authorList>
            <person name="Becker E.A."/>
            <person name="Seitzer P.M."/>
            <person name="Tritt A."/>
            <person name="Larsen D."/>
            <person name="Krusor M."/>
            <person name="Yao A.I."/>
            <person name="Wu D."/>
            <person name="Madern D."/>
            <person name="Eisen J.A."/>
            <person name="Darling A.E."/>
            <person name="Facciotti M.T."/>
        </authorList>
    </citation>
    <scope>NUCLEOTIDE SEQUENCE [LARGE SCALE GENOMIC DNA]</scope>
    <source>
        <strain evidence="2 3">JCM 12255</strain>
    </source>
</reference>
<feature type="region of interest" description="Disordered" evidence="1">
    <location>
        <begin position="38"/>
        <end position="75"/>
    </location>
</feature>
<dbReference type="RefSeq" id="WP_007257999.1">
    <property type="nucleotide sequence ID" value="NZ_AOHZ01000016.1"/>
</dbReference>
<dbReference type="EMBL" id="AOHZ01000016">
    <property type="protein sequence ID" value="ELY60932.1"/>
    <property type="molecule type" value="Genomic_DNA"/>
</dbReference>
<feature type="compositionally biased region" description="Basic and acidic residues" evidence="1">
    <location>
        <begin position="51"/>
        <end position="75"/>
    </location>
</feature>
<proteinExistence type="predicted"/>
<dbReference type="PATRIC" id="fig|1227499.3.peg.710"/>
<dbReference type="Proteomes" id="UP000011602">
    <property type="component" value="Unassembled WGS sequence"/>
</dbReference>
<accession>L9XH40</accession>
<evidence type="ECO:0000313" key="2">
    <source>
        <dbReference type="EMBL" id="ELY60932.1"/>
    </source>
</evidence>
<dbReference type="OrthoDB" id="207068at2157"/>
<evidence type="ECO:0000313" key="3">
    <source>
        <dbReference type="Proteomes" id="UP000011602"/>
    </source>
</evidence>
<gene>
    <name evidence="2" type="ORF">C493_03447</name>
</gene>
<organism evidence="2 3">
    <name type="scientific">Natronolimnohabitans innermongolicus JCM 12255</name>
    <dbReference type="NCBI Taxonomy" id="1227499"/>
    <lineage>
        <taxon>Archaea</taxon>
        <taxon>Methanobacteriati</taxon>
        <taxon>Methanobacteriota</taxon>
        <taxon>Stenosarchaea group</taxon>
        <taxon>Halobacteria</taxon>
        <taxon>Halobacteriales</taxon>
        <taxon>Natrialbaceae</taxon>
        <taxon>Natronolimnohabitans</taxon>
    </lineage>
</organism>
<keyword evidence="3" id="KW-1185">Reference proteome</keyword>
<sequence>MTRNDDETDHGEPDRAISRRTAMAGAGGSLVATVGLAGCLGSTDTNDEGNGDEKGTGKGTDDRPADDADKRPADHRRALDVAFSYDADMDMRFTNRLQLDGDPAGGDRANAVHFTSRGEESGDYTATAVDLRNHSFTLGTLRKAEKIQYDYFVGADDDGASDDIFLILETPDDGLVVTYRPNDGPAASEWQTREVYAELEADGWRAVTVDDDLVDVEDERVTTTTELIGEHITELRNASQYANVLDRFGTETQLLGLAIGDGDLLGETVVDHYVDNLRIGDETVTIPAMLTMDVEFTPPRVQPGRGNFTTTLSFANPADREVTLSLEDIDADSVRIAPYSPLAPPVPGTDESDAAVPATRLRNVTGRGADVEFEADQVAGLLEDGRETTVLIYGAFEGEEPYTFLAVGELEQAG</sequence>
<evidence type="ECO:0000256" key="1">
    <source>
        <dbReference type="SAM" id="MobiDB-lite"/>
    </source>
</evidence>